<dbReference type="GO" id="GO:0051289">
    <property type="term" value="P:protein homotetramerization"/>
    <property type="evidence" value="ECO:0007669"/>
    <property type="project" value="InterPro"/>
</dbReference>
<evidence type="ECO:0000313" key="3">
    <source>
        <dbReference type="EMBL" id="PAA51431.1"/>
    </source>
</evidence>
<proteinExistence type="predicted"/>
<evidence type="ECO:0000256" key="1">
    <source>
        <dbReference type="SAM" id="MobiDB-lite"/>
    </source>
</evidence>
<dbReference type="Pfam" id="PF12884">
    <property type="entry name" value="TORC_N"/>
    <property type="match status" value="1"/>
</dbReference>
<accession>A0A267DQ48</accession>
<evidence type="ECO:0000313" key="4">
    <source>
        <dbReference type="Proteomes" id="UP000215902"/>
    </source>
</evidence>
<comment type="caution">
    <text evidence="3">The sequence shown here is derived from an EMBL/GenBank/DDBJ whole genome shotgun (WGS) entry which is preliminary data.</text>
</comment>
<feature type="region of interest" description="Disordered" evidence="1">
    <location>
        <begin position="388"/>
        <end position="407"/>
    </location>
</feature>
<feature type="compositionally biased region" description="Low complexity" evidence="1">
    <location>
        <begin position="391"/>
        <end position="407"/>
    </location>
</feature>
<reference evidence="3 4" key="1">
    <citation type="submission" date="2017-06" db="EMBL/GenBank/DDBJ databases">
        <title>A platform for efficient transgenesis in Macrostomum lignano, a flatworm model organism for stem cell research.</title>
        <authorList>
            <person name="Berezikov E."/>
        </authorList>
    </citation>
    <scope>NUCLEOTIDE SEQUENCE [LARGE SCALE GENOMIC DNA]</scope>
    <source>
        <strain evidence="3">DV1</strain>
        <tissue evidence="3">Whole organism</tissue>
    </source>
</reference>
<organism evidence="3 4">
    <name type="scientific">Macrostomum lignano</name>
    <dbReference type="NCBI Taxonomy" id="282301"/>
    <lineage>
        <taxon>Eukaryota</taxon>
        <taxon>Metazoa</taxon>
        <taxon>Spiralia</taxon>
        <taxon>Lophotrochozoa</taxon>
        <taxon>Platyhelminthes</taxon>
        <taxon>Rhabditophora</taxon>
        <taxon>Macrostomorpha</taxon>
        <taxon>Macrostomida</taxon>
        <taxon>Macrostomidae</taxon>
        <taxon>Macrostomum</taxon>
    </lineage>
</organism>
<dbReference type="Proteomes" id="UP000215902">
    <property type="component" value="Unassembled WGS sequence"/>
</dbReference>
<feature type="compositionally biased region" description="Low complexity" evidence="1">
    <location>
        <begin position="97"/>
        <end position="126"/>
    </location>
</feature>
<dbReference type="AlphaFoldDB" id="A0A267DQ48"/>
<feature type="compositionally biased region" description="Basic and acidic residues" evidence="1">
    <location>
        <begin position="226"/>
        <end position="235"/>
    </location>
</feature>
<feature type="non-terminal residue" evidence="3">
    <location>
        <position position="1"/>
    </location>
</feature>
<sequence>QSSGNSTKLQLFYGLYDCNFKGFQWINFLRLNIMQSSKSNHGSLNPRKFDEKIALLQAGEDESNEKFNRLLNELSVLKNRLSTGDPARRTVSTPNVSGGARSGGASPAPSGVYPAAAAPDSAAAPSTPIGQCGLSDSSSSLAVGLQQQPNPLTLSPQHQPNYSNSPVSSPTHAASAYAASPTGYALSPASALHQQQHSSSAKHRVREYIISKSRDHRPHPYSPTHRSRDEYDEQHFGGGGVGGGGLGPPLGPRRASSDTNIAEKLQQPGFADFYYGAVGSDGQQFQVQQQLPPQPIAVSMTSPLLQQQLLLLQQQQQQQQQQQPVMLQSDMTKLSLANQPVQSVNQQPSLVAALLTAPGSSNCHSNSNNSGQNYRSSWHHYQMTQSDEDLSGLAASSPSAQPPQQVAPGQLVLPQSPTGPIPDIRVTPISQAAAMPPPPPPMQQPPPLTTVSMTAYANPDLTQQHLDNSCGVRRDSYTMATEVLASLATAAPPAGLDSKMNGDQGGGFTF</sequence>
<dbReference type="EMBL" id="NIVC01003431">
    <property type="protein sequence ID" value="PAA51431.1"/>
    <property type="molecule type" value="Genomic_DNA"/>
</dbReference>
<feature type="domain" description="Transducer of regulated CREB activity N-terminal" evidence="2">
    <location>
        <begin position="45"/>
        <end position="88"/>
    </location>
</feature>
<name>A0A267DQ48_9PLAT</name>
<feature type="region of interest" description="Disordered" evidence="1">
    <location>
        <begin position="84"/>
        <end position="175"/>
    </location>
</feature>
<gene>
    <name evidence="3" type="ORF">BOX15_Mlig023392g4</name>
</gene>
<feature type="region of interest" description="Disordered" evidence="1">
    <location>
        <begin position="210"/>
        <end position="256"/>
    </location>
</feature>
<dbReference type="InterPro" id="IPR024783">
    <property type="entry name" value="TORC_N"/>
</dbReference>
<protein>
    <recommendedName>
        <fullName evidence="2">Transducer of regulated CREB activity N-terminal domain-containing protein</fullName>
    </recommendedName>
</protein>
<dbReference type="GO" id="GO:0008140">
    <property type="term" value="F:cAMP response element binding protein binding"/>
    <property type="evidence" value="ECO:0007669"/>
    <property type="project" value="InterPro"/>
</dbReference>
<feature type="compositionally biased region" description="Gly residues" evidence="1">
    <location>
        <begin position="236"/>
        <end position="248"/>
    </location>
</feature>
<feature type="compositionally biased region" description="Polar residues" evidence="1">
    <location>
        <begin position="134"/>
        <end position="172"/>
    </location>
</feature>
<keyword evidence="4" id="KW-1185">Reference proteome</keyword>
<evidence type="ECO:0000259" key="2">
    <source>
        <dbReference type="Pfam" id="PF12884"/>
    </source>
</evidence>